<sequence>MTAIQLLPLTLLTAALSGTVLPACAQTGDGLETVNVVGTRLDLSPSEMSGQISVVDATEIAARNKDRLEALLQSLPGVSINQQGGAGGVSSLYVRGGEANFTIVLIDGVQVNNPVNTRGGSFDFSTIDVSTVTRIELIRGPQSAIYGADALSGALNLITRPPGDGPTASLRAEIGADGYSRGTGTLAAGTAERGIVVSAGTHDSGEPVPGSRQQIDFFNTRFNYSLSQDWHLSGALRYSDSERTSFPEDSGGPELAVWRDLDEAASESASTQFKLSGQLLDNWRSELTFNWFGFDGEEMSPGIAPGSNIPPTGSDTDFDRYQLNWNNNLSWERTRLSFGLDGRREEGDSQGYVDFGILIPADFSLERDTLGAFVEVQHDITAALSVSLGARYDDPDAISSETTARVGAVWRINDGNTVWRANWGQGFKPPSFFALAHPLVGNADLKSETAESWDIGVEHRFANALSINLAVFESRFDDLIDFDDATFTNINRDRVDSRGLELGLQLPLTERGRVVAHATYLDIDIQDSDDQLRGRPEYKAGATAFYELTERVSGSLEYLWVDSVVESSLHTGDSLDYQLDAYNTLDLSLAWQAQEQVRVEFSITNLLDEDYQQAVGFPAPGIAPRIALQVSL</sequence>
<dbReference type="InterPro" id="IPR039426">
    <property type="entry name" value="TonB-dep_rcpt-like"/>
</dbReference>
<evidence type="ECO:0000259" key="14">
    <source>
        <dbReference type="Pfam" id="PF07715"/>
    </source>
</evidence>
<dbReference type="RefSeq" id="WP_279245253.1">
    <property type="nucleotide sequence ID" value="NZ_SHNN01000002.1"/>
</dbReference>
<feature type="signal peptide" evidence="12">
    <location>
        <begin position="1"/>
        <end position="25"/>
    </location>
</feature>
<evidence type="ECO:0000256" key="11">
    <source>
        <dbReference type="RuleBase" id="RU003357"/>
    </source>
</evidence>
<keyword evidence="8 10" id="KW-0472">Membrane</keyword>
<evidence type="ECO:0000256" key="9">
    <source>
        <dbReference type="ARBA" id="ARBA00023237"/>
    </source>
</evidence>
<feature type="domain" description="TonB-dependent receptor-like beta-barrel" evidence="13">
    <location>
        <begin position="266"/>
        <end position="606"/>
    </location>
</feature>
<dbReference type="InterPro" id="IPR036942">
    <property type="entry name" value="Beta-barrel_TonB_sf"/>
</dbReference>
<dbReference type="PANTHER" id="PTHR30069:SF53">
    <property type="entry name" value="COLICIN I RECEPTOR-RELATED"/>
    <property type="match status" value="1"/>
</dbReference>
<dbReference type="Pfam" id="PF00593">
    <property type="entry name" value="TonB_dep_Rec_b-barrel"/>
    <property type="match status" value="1"/>
</dbReference>
<feature type="chain" id="PRO_5046075247" evidence="12">
    <location>
        <begin position="26"/>
        <end position="632"/>
    </location>
</feature>
<dbReference type="InterPro" id="IPR037066">
    <property type="entry name" value="Plug_dom_sf"/>
</dbReference>
<dbReference type="Pfam" id="PF07715">
    <property type="entry name" value="Plug"/>
    <property type="match status" value="1"/>
</dbReference>
<evidence type="ECO:0000256" key="8">
    <source>
        <dbReference type="ARBA" id="ARBA00023136"/>
    </source>
</evidence>
<keyword evidence="15" id="KW-0675">Receptor</keyword>
<protein>
    <submittedName>
        <fullName evidence="15">TonB-dependent receptor</fullName>
    </submittedName>
</protein>
<evidence type="ECO:0000256" key="12">
    <source>
        <dbReference type="SAM" id="SignalP"/>
    </source>
</evidence>
<keyword evidence="16" id="KW-1185">Reference proteome</keyword>
<keyword evidence="4 10" id="KW-0812">Transmembrane</keyword>
<accession>A0ABT3TG15</accession>
<name>A0ABT3TG15_9GAMM</name>
<keyword evidence="5 12" id="KW-0732">Signal</keyword>
<keyword evidence="2 10" id="KW-0813">Transport</keyword>
<comment type="similarity">
    <text evidence="10 11">Belongs to the TonB-dependent receptor family.</text>
</comment>
<evidence type="ECO:0000256" key="7">
    <source>
        <dbReference type="ARBA" id="ARBA00023077"/>
    </source>
</evidence>
<dbReference type="PANTHER" id="PTHR30069">
    <property type="entry name" value="TONB-DEPENDENT OUTER MEMBRANE RECEPTOR"/>
    <property type="match status" value="1"/>
</dbReference>
<dbReference type="Proteomes" id="UP001143362">
    <property type="component" value="Unassembled WGS sequence"/>
</dbReference>
<dbReference type="Gene3D" id="2.40.170.20">
    <property type="entry name" value="TonB-dependent receptor, beta-barrel domain"/>
    <property type="match status" value="1"/>
</dbReference>
<evidence type="ECO:0000256" key="2">
    <source>
        <dbReference type="ARBA" id="ARBA00022448"/>
    </source>
</evidence>
<dbReference type="EMBL" id="SHNN01000002">
    <property type="protein sequence ID" value="MCX2981250.1"/>
    <property type="molecule type" value="Genomic_DNA"/>
</dbReference>
<feature type="domain" description="TonB-dependent receptor plug" evidence="14">
    <location>
        <begin position="46"/>
        <end position="154"/>
    </location>
</feature>
<evidence type="ECO:0000256" key="6">
    <source>
        <dbReference type="ARBA" id="ARBA00023065"/>
    </source>
</evidence>
<evidence type="ECO:0000313" key="15">
    <source>
        <dbReference type="EMBL" id="MCX2981250.1"/>
    </source>
</evidence>
<evidence type="ECO:0000259" key="13">
    <source>
        <dbReference type="Pfam" id="PF00593"/>
    </source>
</evidence>
<keyword evidence="6" id="KW-0406">Ion transport</keyword>
<evidence type="ECO:0000256" key="3">
    <source>
        <dbReference type="ARBA" id="ARBA00022452"/>
    </source>
</evidence>
<dbReference type="SUPFAM" id="SSF56935">
    <property type="entry name" value="Porins"/>
    <property type="match status" value="1"/>
</dbReference>
<keyword evidence="3 10" id="KW-1134">Transmembrane beta strand</keyword>
<keyword evidence="9 10" id="KW-0998">Cell outer membrane</keyword>
<keyword evidence="7 11" id="KW-0798">TonB box</keyword>
<dbReference type="InterPro" id="IPR000531">
    <property type="entry name" value="Beta-barrel_TonB"/>
</dbReference>
<dbReference type="Gene3D" id="2.170.130.10">
    <property type="entry name" value="TonB-dependent receptor, plug domain"/>
    <property type="match status" value="1"/>
</dbReference>
<dbReference type="CDD" id="cd01347">
    <property type="entry name" value="ligand_gated_channel"/>
    <property type="match status" value="1"/>
</dbReference>
<evidence type="ECO:0000256" key="4">
    <source>
        <dbReference type="ARBA" id="ARBA00022692"/>
    </source>
</evidence>
<organism evidence="15 16">
    <name type="scientific">Candidatus Litorirhabdus singularis</name>
    <dbReference type="NCBI Taxonomy" id="2518993"/>
    <lineage>
        <taxon>Bacteria</taxon>
        <taxon>Pseudomonadati</taxon>
        <taxon>Pseudomonadota</taxon>
        <taxon>Gammaproteobacteria</taxon>
        <taxon>Cellvibrionales</taxon>
        <taxon>Halieaceae</taxon>
        <taxon>Candidatus Litorirhabdus</taxon>
    </lineage>
</organism>
<evidence type="ECO:0000256" key="5">
    <source>
        <dbReference type="ARBA" id="ARBA00022729"/>
    </source>
</evidence>
<comment type="caution">
    <text evidence="15">The sequence shown here is derived from an EMBL/GenBank/DDBJ whole genome shotgun (WGS) entry which is preliminary data.</text>
</comment>
<evidence type="ECO:0000313" key="16">
    <source>
        <dbReference type="Proteomes" id="UP001143362"/>
    </source>
</evidence>
<gene>
    <name evidence="15" type="ORF">EYC98_10285</name>
</gene>
<reference evidence="15" key="1">
    <citation type="submission" date="2019-02" db="EMBL/GenBank/DDBJ databases">
        <authorList>
            <person name="Li S.-H."/>
        </authorList>
    </citation>
    <scope>NUCLEOTIDE SEQUENCE</scope>
    <source>
        <strain evidence="15">IMCC14734</strain>
    </source>
</reference>
<dbReference type="PROSITE" id="PS52016">
    <property type="entry name" value="TONB_DEPENDENT_REC_3"/>
    <property type="match status" value="1"/>
</dbReference>
<dbReference type="InterPro" id="IPR012910">
    <property type="entry name" value="Plug_dom"/>
</dbReference>
<proteinExistence type="inferred from homology"/>
<comment type="subcellular location">
    <subcellularLocation>
        <location evidence="1 10">Cell outer membrane</location>
        <topology evidence="1 10">Multi-pass membrane protein</topology>
    </subcellularLocation>
</comment>
<evidence type="ECO:0000256" key="10">
    <source>
        <dbReference type="PROSITE-ProRule" id="PRU01360"/>
    </source>
</evidence>
<evidence type="ECO:0000256" key="1">
    <source>
        <dbReference type="ARBA" id="ARBA00004571"/>
    </source>
</evidence>